<proteinExistence type="predicted"/>
<keyword evidence="2" id="KW-0238">DNA-binding</keyword>
<dbReference type="InterPro" id="IPR009057">
    <property type="entry name" value="Homeodomain-like_sf"/>
</dbReference>
<keyword evidence="4" id="KW-0804">Transcription</keyword>
<dbReference type="PROSITE" id="PS00041">
    <property type="entry name" value="HTH_ARAC_FAMILY_1"/>
    <property type="match status" value="1"/>
</dbReference>
<organism evidence="6 7">
    <name type="scientific">Sphingomonas cavernae</name>
    <dbReference type="NCBI Taxonomy" id="2320861"/>
    <lineage>
        <taxon>Bacteria</taxon>
        <taxon>Pseudomonadati</taxon>
        <taxon>Pseudomonadota</taxon>
        <taxon>Alphaproteobacteria</taxon>
        <taxon>Sphingomonadales</taxon>
        <taxon>Sphingomonadaceae</taxon>
        <taxon>Sphingomonas</taxon>
    </lineage>
</organism>
<dbReference type="RefSeq" id="WP_119761508.1">
    <property type="nucleotide sequence ID" value="NZ_QYUM01000003.1"/>
</dbReference>
<gene>
    <name evidence="6" type="ORF">D3876_08920</name>
</gene>
<keyword evidence="1" id="KW-0805">Transcription regulation</keyword>
<comment type="caution">
    <text evidence="6">The sequence shown here is derived from an EMBL/GenBank/DDBJ whole genome shotgun (WGS) entry which is preliminary data.</text>
</comment>
<dbReference type="PANTHER" id="PTHR46796:SF14">
    <property type="entry name" value="TRANSCRIPTIONAL REGULATORY PROTEIN"/>
    <property type="match status" value="1"/>
</dbReference>
<dbReference type="GO" id="GO:0003700">
    <property type="term" value="F:DNA-binding transcription factor activity"/>
    <property type="evidence" value="ECO:0007669"/>
    <property type="project" value="InterPro"/>
</dbReference>
<accession>A0A418WJZ7</accession>
<dbReference type="EMBL" id="QYUM01000003">
    <property type="protein sequence ID" value="RJF90366.1"/>
    <property type="molecule type" value="Genomic_DNA"/>
</dbReference>
<evidence type="ECO:0000256" key="4">
    <source>
        <dbReference type="ARBA" id="ARBA00023163"/>
    </source>
</evidence>
<name>A0A418WJZ7_9SPHN</name>
<feature type="domain" description="HTH araC/xylS-type" evidence="5">
    <location>
        <begin position="180"/>
        <end position="278"/>
    </location>
</feature>
<dbReference type="SMART" id="SM00342">
    <property type="entry name" value="HTH_ARAC"/>
    <property type="match status" value="1"/>
</dbReference>
<reference evidence="6 7" key="1">
    <citation type="submission" date="2018-09" db="EMBL/GenBank/DDBJ databases">
        <authorList>
            <person name="Zhu H."/>
        </authorList>
    </citation>
    <scope>NUCLEOTIDE SEQUENCE [LARGE SCALE GENOMIC DNA]</scope>
    <source>
        <strain evidence="6 7">K2R01-6</strain>
    </source>
</reference>
<evidence type="ECO:0000313" key="7">
    <source>
        <dbReference type="Proteomes" id="UP000286100"/>
    </source>
</evidence>
<dbReference type="Proteomes" id="UP000286100">
    <property type="component" value="Unassembled WGS sequence"/>
</dbReference>
<evidence type="ECO:0000313" key="6">
    <source>
        <dbReference type="EMBL" id="RJF90366.1"/>
    </source>
</evidence>
<dbReference type="PANTHER" id="PTHR46796">
    <property type="entry name" value="HTH-TYPE TRANSCRIPTIONAL ACTIVATOR RHAS-RELATED"/>
    <property type="match status" value="1"/>
</dbReference>
<dbReference type="PROSITE" id="PS01124">
    <property type="entry name" value="HTH_ARAC_FAMILY_2"/>
    <property type="match status" value="1"/>
</dbReference>
<keyword evidence="3" id="KW-0010">Activator</keyword>
<keyword evidence="7" id="KW-1185">Reference proteome</keyword>
<protein>
    <submittedName>
        <fullName evidence="6">AraC family transcriptional regulator</fullName>
    </submittedName>
</protein>
<sequence>MPLAAPGSHTVPQSRTLAAGPGWVVDDVVCTAGPGDIAFEERHGWTSIAAVIDGQFIYRAAQGSALMAPGALLLGNPETCFECGHEHSTGDRCIAFRFAPELVEEVVAGMADVRTTHFARAAIPPLDRLVPLFHALHGLTGAPDPLHAEQAALTVLSTAIALDTDTQEATPDARDLAAAAEAARIIRADFVEPLSIGALAKATGTTRRRLSRAFRRAIGVTPWQYVLNRRLDAAAERLRSTDANVLDIALDTGFGDLSEFTRRFRARFGFPPAAWRKRIRA</sequence>
<dbReference type="InterPro" id="IPR018060">
    <property type="entry name" value="HTH_AraC"/>
</dbReference>
<dbReference type="GO" id="GO:0043565">
    <property type="term" value="F:sequence-specific DNA binding"/>
    <property type="evidence" value="ECO:0007669"/>
    <property type="project" value="InterPro"/>
</dbReference>
<dbReference type="Gene3D" id="1.10.10.60">
    <property type="entry name" value="Homeodomain-like"/>
    <property type="match status" value="2"/>
</dbReference>
<evidence type="ECO:0000256" key="2">
    <source>
        <dbReference type="ARBA" id="ARBA00023125"/>
    </source>
</evidence>
<dbReference type="AlphaFoldDB" id="A0A418WJZ7"/>
<evidence type="ECO:0000256" key="3">
    <source>
        <dbReference type="ARBA" id="ARBA00023159"/>
    </source>
</evidence>
<evidence type="ECO:0000256" key="1">
    <source>
        <dbReference type="ARBA" id="ARBA00023015"/>
    </source>
</evidence>
<evidence type="ECO:0000259" key="5">
    <source>
        <dbReference type="PROSITE" id="PS01124"/>
    </source>
</evidence>
<dbReference type="InterPro" id="IPR050204">
    <property type="entry name" value="AraC_XylS_family_regulators"/>
</dbReference>
<dbReference type="InterPro" id="IPR037923">
    <property type="entry name" value="HTH-like"/>
</dbReference>
<dbReference type="Pfam" id="PF12833">
    <property type="entry name" value="HTH_18"/>
    <property type="match status" value="1"/>
</dbReference>
<dbReference type="SUPFAM" id="SSF46689">
    <property type="entry name" value="Homeodomain-like"/>
    <property type="match status" value="2"/>
</dbReference>
<dbReference type="SUPFAM" id="SSF51215">
    <property type="entry name" value="Regulatory protein AraC"/>
    <property type="match status" value="1"/>
</dbReference>
<dbReference type="InterPro" id="IPR018062">
    <property type="entry name" value="HTH_AraC-typ_CS"/>
</dbReference>
<dbReference type="OrthoDB" id="644174at2"/>